<dbReference type="Gene3D" id="3.30.70.100">
    <property type="match status" value="1"/>
</dbReference>
<reference evidence="2 3" key="1">
    <citation type="journal article" date="2015" name="Genome Announc.">
        <title>Expanding the biotechnology potential of lactobacilli through comparative genomics of 213 strains and associated genera.</title>
        <authorList>
            <person name="Sun Z."/>
            <person name="Harris H.M."/>
            <person name="McCann A."/>
            <person name="Guo C."/>
            <person name="Argimon S."/>
            <person name="Zhang W."/>
            <person name="Yang X."/>
            <person name="Jeffery I.B."/>
            <person name="Cooney J.C."/>
            <person name="Kagawa T.F."/>
            <person name="Liu W."/>
            <person name="Song Y."/>
            <person name="Salvetti E."/>
            <person name="Wrobel A."/>
            <person name="Rasinkangas P."/>
            <person name="Parkhill J."/>
            <person name="Rea M.C."/>
            <person name="O'Sullivan O."/>
            <person name="Ritari J."/>
            <person name="Douillard F.P."/>
            <person name="Paul Ross R."/>
            <person name="Yang R."/>
            <person name="Briner A.E."/>
            <person name="Felis G.E."/>
            <person name="de Vos W.M."/>
            <person name="Barrangou R."/>
            <person name="Klaenhammer T.R."/>
            <person name="Caufield P.W."/>
            <person name="Cui Y."/>
            <person name="Zhang H."/>
            <person name="O'Toole P.W."/>
        </authorList>
    </citation>
    <scope>NUCLEOTIDE SEQUENCE [LARGE SCALE GENOMIC DNA]</scope>
    <source>
        <strain evidence="2 3">DSM 20001</strain>
    </source>
</reference>
<protein>
    <recommendedName>
        <fullName evidence="1">HMA domain-containing protein</fullName>
    </recommendedName>
</protein>
<dbReference type="AlphaFoldDB" id="A0A0R1FHC8"/>
<accession>A0A0R1FHC8</accession>
<gene>
    <name evidence="2" type="ORF">FD22_GL000221</name>
</gene>
<dbReference type="PROSITE" id="PS50846">
    <property type="entry name" value="HMA_2"/>
    <property type="match status" value="1"/>
</dbReference>
<dbReference type="GO" id="GO:0046872">
    <property type="term" value="F:metal ion binding"/>
    <property type="evidence" value="ECO:0007669"/>
    <property type="project" value="InterPro"/>
</dbReference>
<dbReference type="CDD" id="cd00371">
    <property type="entry name" value="HMA"/>
    <property type="match status" value="1"/>
</dbReference>
<name>A0A0R1FHC8_9LACO</name>
<sequence length="62" mass="6397">MQKVTINGMKCQGCADTVTEKLGSVVNNVNVDLDSKTATFDGTASVAQLNAALADTSYSVAE</sequence>
<dbReference type="InterPro" id="IPR006121">
    <property type="entry name" value="HMA_dom"/>
</dbReference>
<dbReference type="RefSeq" id="WP_010011176.1">
    <property type="nucleotide sequence ID" value="NZ_AZCN01000011.1"/>
</dbReference>
<dbReference type="InterPro" id="IPR036163">
    <property type="entry name" value="HMA_dom_sf"/>
</dbReference>
<comment type="caution">
    <text evidence="2">The sequence shown here is derived from an EMBL/GenBank/DDBJ whole genome shotgun (WGS) entry which is preliminary data.</text>
</comment>
<dbReference type="EMBL" id="AZCN01000011">
    <property type="protein sequence ID" value="KRK18618.1"/>
    <property type="molecule type" value="Genomic_DNA"/>
</dbReference>
<feature type="domain" description="HMA" evidence="1">
    <location>
        <begin position="1"/>
        <end position="61"/>
    </location>
</feature>
<evidence type="ECO:0000313" key="3">
    <source>
        <dbReference type="Proteomes" id="UP000051181"/>
    </source>
</evidence>
<dbReference type="SUPFAM" id="SSF55008">
    <property type="entry name" value="HMA, heavy metal-associated domain"/>
    <property type="match status" value="1"/>
</dbReference>
<evidence type="ECO:0000259" key="1">
    <source>
        <dbReference type="PROSITE" id="PS50846"/>
    </source>
</evidence>
<proteinExistence type="predicted"/>
<dbReference type="GeneID" id="65917189"/>
<dbReference type="Proteomes" id="UP000051181">
    <property type="component" value="Unassembled WGS sequence"/>
</dbReference>
<dbReference type="Pfam" id="PF00403">
    <property type="entry name" value="HMA"/>
    <property type="match status" value="1"/>
</dbReference>
<dbReference type="eggNOG" id="COG2608">
    <property type="taxonomic scope" value="Bacteria"/>
</dbReference>
<organism evidence="2 3">
    <name type="scientific">Loigolactobacillus coryniformis subsp. coryniformis KCTC 3167 = DSM 20001</name>
    <dbReference type="NCBI Taxonomy" id="913848"/>
    <lineage>
        <taxon>Bacteria</taxon>
        <taxon>Bacillati</taxon>
        <taxon>Bacillota</taxon>
        <taxon>Bacilli</taxon>
        <taxon>Lactobacillales</taxon>
        <taxon>Lactobacillaceae</taxon>
        <taxon>Loigolactobacillus</taxon>
    </lineage>
</organism>
<evidence type="ECO:0000313" key="2">
    <source>
        <dbReference type="EMBL" id="KRK18618.1"/>
    </source>
</evidence>
<dbReference type="PATRIC" id="fig|913848.6.peg.217"/>